<dbReference type="AlphaFoldDB" id="Q2F9T7"/>
<sequence length="214" mass="23937">MRKTISYLTLAVSALFIGAGAVNQGVSSFLLALPFVAGFILTLKAFPLKGKVGYVAVVTILSIPLVWNHEENKIIYPWLGTDFVAKCGWEAVKFEQGYTGYDYPTLIPLGADIEEQYVVSRHSVTCGSVWKLTRVFVRHPDLGTLYYPVFSIDGYEATMSGYQLNDAFSSKLLKHSQINSSYELQSSWTDNWSLLMMWPALPVYVYTGVMSIFV</sequence>
<keyword evidence="1" id="KW-0812">Transmembrane</keyword>
<keyword evidence="1" id="KW-1133">Transmembrane helix</keyword>
<feature type="transmembrane region" description="Helical" evidence="1">
    <location>
        <begin position="29"/>
        <end position="46"/>
    </location>
</feature>
<feature type="transmembrane region" description="Helical" evidence="1">
    <location>
        <begin position="192"/>
        <end position="213"/>
    </location>
</feature>
<evidence type="ECO:0000256" key="1">
    <source>
        <dbReference type="SAM" id="Phobius"/>
    </source>
</evidence>
<dbReference type="EMBL" id="DQ139261">
    <property type="protein sequence ID" value="ABA55934.1"/>
    <property type="molecule type" value="Genomic_DNA"/>
</dbReference>
<organism evidence="2">
    <name type="scientific">Vibrio sp. DAT722</name>
    <dbReference type="NCBI Taxonomy" id="344879"/>
    <lineage>
        <taxon>Bacteria</taxon>
        <taxon>Pseudomonadati</taxon>
        <taxon>Pseudomonadota</taxon>
        <taxon>Gammaproteobacteria</taxon>
        <taxon>Vibrionales</taxon>
        <taxon>Vibrionaceae</taxon>
        <taxon>Vibrio</taxon>
    </lineage>
</organism>
<reference evidence="2" key="1">
    <citation type="journal article" date="2006" name="BMC Evol. Biol.">
        <title>Recovery and evolutionary analysis of complete integron gene cassette arrays from Vibrio.</title>
        <authorList>
            <person name="Boucher Y."/>
            <person name="Nesbo C.L."/>
            <person name="Joss M.J."/>
            <person name="Robinson A."/>
            <person name="Mabbutt B.C."/>
            <person name="Gillings M.R."/>
            <person name="Doolittle W.F."/>
            <person name="Stokes H.W."/>
        </authorList>
    </citation>
    <scope>NUCLEOTIDE SEQUENCE</scope>
    <source>
        <strain evidence="2">DAT722</strain>
    </source>
</reference>
<evidence type="ECO:0000313" key="2">
    <source>
        <dbReference type="EMBL" id="ABA55934.1"/>
    </source>
</evidence>
<protein>
    <submittedName>
        <fullName evidence="2">Uncharacterized protein</fullName>
    </submittedName>
</protein>
<name>Q2F9T7_9VIBR</name>
<keyword evidence="1" id="KW-0472">Membrane</keyword>
<proteinExistence type="predicted"/>
<accession>Q2F9T7</accession>